<reference evidence="7" key="1">
    <citation type="submission" date="2016-10" db="EMBL/GenBank/DDBJ databases">
        <authorList>
            <person name="Varghese N."/>
            <person name="Submissions S."/>
        </authorList>
    </citation>
    <scope>NUCLEOTIDE SEQUENCE [LARGE SCALE GENOMIC DNA]</scope>
    <source>
        <strain evidence="7">DSM 21857</strain>
    </source>
</reference>
<dbReference type="GO" id="GO:0043720">
    <property type="term" value="F:3-keto-5-aminohexanoate cleavage activity"/>
    <property type="evidence" value="ECO:0007669"/>
    <property type="project" value="InterPro"/>
</dbReference>
<evidence type="ECO:0000256" key="5">
    <source>
        <dbReference type="SAM" id="MobiDB-lite"/>
    </source>
</evidence>
<evidence type="ECO:0000256" key="2">
    <source>
        <dbReference type="ARBA" id="ARBA00022679"/>
    </source>
</evidence>
<evidence type="ECO:0000313" key="6">
    <source>
        <dbReference type="EMBL" id="SFJ64833.1"/>
    </source>
</evidence>
<keyword evidence="4" id="KW-0862">Zinc</keyword>
<feature type="region of interest" description="Disordered" evidence="5">
    <location>
        <begin position="1"/>
        <end position="34"/>
    </location>
</feature>
<dbReference type="PANTHER" id="PTHR37418:SF2">
    <property type="entry name" value="3-KETO-5-AMINOHEXANOATE CLEAVAGE ENZYME"/>
    <property type="match status" value="1"/>
</dbReference>
<dbReference type="Proteomes" id="UP000242763">
    <property type="component" value="Unassembled WGS sequence"/>
</dbReference>
<sequence length="279" mass="29979">MARVRNAASSVPLAVAPNGGRRTKTDHPALPIGPTDLARTAAECRDAGAAMIHVHVRDGADRHLLDADAYRAAITAIRAEVGEGMVIQITSEALGIYRPEQQMAVVRAVKPQAASLALRELMPDTTNEAAFGDFLQWMKAERVAPQFIVYEPEEAVRLDALRRRGIVPFDEPPVLYVLGRYTTGQTSAPQDLLPFLAPDQPVFQRFMVCAFGAHEAACAIMGGLLGGGLRVGFENNLVLPDGSPAVSNAELVATVRRGLEVAGISAMSGEELMQDWSRL</sequence>
<proteinExistence type="predicted"/>
<evidence type="ECO:0000256" key="3">
    <source>
        <dbReference type="ARBA" id="ARBA00022723"/>
    </source>
</evidence>
<gene>
    <name evidence="6" type="ORF">SAMN03080618_03546</name>
</gene>
<dbReference type="AlphaFoldDB" id="A0A1I3T2G9"/>
<evidence type="ECO:0000256" key="1">
    <source>
        <dbReference type="ARBA" id="ARBA00001947"/>
    </source>
</evidence>
<keyword evidence="2" id="KW-0808">Transferase</keyword>
<dbReference type="InterPro" id="IPR008567">
    <property type="entry name" value="BKACE"/>
</dbReference>
<evidence type="ECO:0000313" key="7">
    <source>
        <dbReference type="Proteomes" id="UP000242763"/>
    </source>
</evidence>
<name>A0A1I3T2G9_9HYPH</name>
<evidence type="ECO:0000256" key="4">
    <source>
        <dbReference type="ARBA" id="ARBA00022833"/>
    </source>
</evidence>
<keyword evidence="3" id="KW-0479">Metal-binding</keyword>
<dbReference type="Gene3D" id="3.20.20.70">
    <property type="entry name" value="Aldolase class I"/>
    <property type="match status" value="1"/>
</dbReference>
<protein>
    <submittedName>
        <fullName evidence="6">Uncharacterized conserved protein, DUF849 family</fullName>
    </submittedName>
</protein>
<dbReference type="STRING" id="1121003.SAMN03080618_03546"/>
<dbReference type="GO" id="GO:0046872">
    <property type="term" value="F:metal ion binding"/>
    <property type="evidence" value="ECO:0007669"/>
    <property type="project" value="UniProtKB-KW"/>
</dbReference>
<comment type="cofactor">
    <cofactor evidence="1">
        <name>Zn(2+)</name>
        <dbReference type="ChEBI" id="CHEBI:29105"/>
    </cofactor>
</comment>
<dbReference type="OrthoDB" id="9805277at2"/>
<dbReference type="PANTHER" id="PTHR37418">
    <property type="entry name" value="3-KETO-5-AMINOHEXANOATE CLEAVAGE ENZYME-RELATED"/>
    <property type="match status" value="1"/>
</dbReference>
<dbReference type="Pfam" id="PF05853">
    <property type="entry name" value="BKACE"/>
    <property type="match status" value="1"/>
</dbReference>
<dbReference type="RefSeq" id="WP_091525138.1">
    <property type="nucleotide sequence ID" value="NZ_FORF01000040.1"/>
</dbReference>
<keyword evidence="7" id="KW-1185">Reference proteome</keyword>
<organism evidence="6 7">
    <name type="scientific">Aquamicrobium aerolatum DSM 21857</name>
    <dbReference type="NCBI Taxonomy" id="1121003"/>
    <lineage>
        <taxon>Bacteria</taxon>
        <taxon>Pseudomonadati</taxon>
        <taxon>Pseudomonadota</taxon>
        <taxon>Alphaproteobacteria</taxon>
        <taxon>Hyphomicrobiales</taxon>
        <taxon>Phyllobacteriaceae</taxon>
        <taxon>Aerobium</taxon>
    </lineage>
</organism>
<accession>A0A1I3T2G9</accession>
<dbReference type="InterPro" id="IPR013785">
    <property type="entry name" value="Aldolase_TIM"/>
</dbReference>
<dbReference type="EMBL" id="FORF01000040">
    <property type="protein sequence ID" value="SFJ64833.1"/>
    <property type="molecule type" value="Genomic_DNA"/>
</dbReference>